<evidence type="ECO:0000313" key="3">
    <source>
        <dbReference type="EMBL" id="KAJ2893542.1"/>
    </source>
</evidence>
<proteinExistence type="predicted"/>
<gene>
    <name evidence="3" type="ORF">MKZ38_008496</name>
</gene>
<feature type="compositionally biased region" description="Polar residues" evidence="1">
    <location>
        <begin position="72"/>
        <end position="81"/>
    </location>
</feature>
<name>A0AAD5RHH0_9PEZI</name>
<sequence>MHASPAILLSAASAALVRVAAAEELDASDVPSACSAICAPIVALTGICDVDPESGSGSGSNRKAVLSADGQLASSEVPNKSSRLRKKRQEDGSDGGEGDDEIVDDDDEALESQCVCGNDSFDVNMVGAYCAGCLGANGGIDQDMSTIMSQCGFSTSSYDPSVTAVVANVTVVATRPTLTAAGTGTAAGATGAAGEGGGADSEGVGLGLGGGRTAGWLTGAGIAFALLLL</sequence>
<keyword evidence="4" id="KW-1185">Reference proteome</keyword>
<feature type="chain" id="PRO_5041924323" evidence="2">
    <location>
        <begin position="23"/>
        <end position="229"/>
    </location>
</feature>
<organism evidence="3 4">
    <name type="scientific">Zalerion maritima</name>
    <dbReference type="NCBI Taxonomy" id="339359"/>
    <lineage>
        <taxon>Eukaryota</taxon>
        <taxon>Fungi</taxon>
        <taxon>Dikarya</taxon>
        <taxon>Ascomycota</taxon>
        <taxon>Pezizomycotina</taxon>
        <taxon>Sordariomycetes</taxon>
        <taxon>Lulworthiomycetidae</taxon>
        <taxon>Lulworthiales</taxon>
        <taxon>Lulworthiaceae</taxon>
        <taxon>Zalerion</taxon>
    </lineage>
</organism>
<feature type="signal peptide" evidence="2">
    <location>
        <begin position="1"/>
        <end position="22"/>
    </location>
</feature>
<comment type="caution">
    <text evidence="3">The sequence shown here is derived from an EMBL/GenBank/DDBJ whole genome shotgun (WGS) entry which is preliminary data.</text>
</comment>
<keyword evidence="2" id="KW-0732">Signal</keyword>
<evidence type="ECO:0000256" key="1">
    <source>
        <dbReference type="SAM" id="MobiDB-lite"/>
    </source>
</evidence>
<feature type="region of interest" description="Disordered" evidence="1">
    <location>
        <begin position="53"/>
        <end position="103"/>
    </location>
</feature>
<dbReference type="AlphaFoldDB" id="A0AAD5RHH0"/>
<dbReference type="Proteomes" id="UP001201980">
    <property type="component" value="Unassembled WGS sequence"/>
</dbReference>
<feature type="compositionally biased region" description="Acidic residues" evidence="1">
    <location>
        <begin position="92"/>
        <end position="103"/>
    </location>
</feature>
<reference evidence="3" key="1">
    <citation type="submission" date="2022-07" db="EMBL/GenBank/DDBJ databases">
        <title>Draft genome sequence of Zalerion maritima ATCC 34329, a (micro)plastics degrading marine fungus.</title>
        <authorList>
            <person name="Paco A."/>
            <person name="Goncalves M.F.M."/>
            <person name="Rocha-Santos T.A.P."/>
            <person name="Alves A."/>
        </authorList>
    </citation>
    <scope>NUCLEOTIDE SEQUENCE</scope>
    <source>
        <strain evidence="3">ATCC 34329</strain>
    </source>
</reference>
<evidence type="ECO:0000256" key="2">
    <source>
        <dbReference type="SAM" id="SignalP"/>
    </source>
</evidence>
<accession>A0AAD5RHH0</accession>
<dbReference type="EMBL" id="JAKWBI020000590">
    <property type="protein sequence ID" value="KAJ2893542.1"/>
    <property type="molecule type" value="Genomic_DNA"/>
</dbReference>
<evidence type="ECO:0000313" key="4">
    <source>
        <dbReference type="Proteomes" id="UP001201980"/>
    </source>
</evidence>
<protein>
    <submittedName>
        <fullName evidence="3">Uncharacterized protein</fullName>
    </submittedName>
</protein>